<protein>
    <submittedName>
        <fullName evidence="1">ATP-binding protein</fullName>
    </submittedName>
</protein>
<reference evidence="1" key="2">
    <citation type="journal article" date="2014" name="ISME J.">
        <title>Microbial stratification in low pH oxic and suboxic macroscopic growths along an acid mine drainage.</title>
        <authorList>
            <person name="Mendez-Garcia C."/>
            <person name="Mesa V."/>
            <person name="Sprenger R.R."/>
            <person name="Richter M."/>
            <person name="Diez M.S."/>
            <person name="Solano J."/>
            <person name="Bargiela R."/>
            <person name="Golyshina O.V."/>
            <person name="Manteca A."/>
            <person name="Ramos J.L."/>
            <person name="Gallego J.R."/>
            <person name="Llorente I."/>
            <person name="Martins Dos Santos V.A."/>
            <person name="Jensen O.N."/>
            <person name="Pelaez A.I."/>
            <person name="Sanchez J."/>
            <person name="Ferrer M."/>
        </authorList>
    </citation>
    <scope>NUCLEOTIDE SEQUENCE</scope>
</reference>
<dbReference type="AlphaFoldDB" id="T1CDW0"/>
<dbReference type="GO" id="GO:0005524">
    <property type="term" value="F:ATP binding"/>
    <property type="evidence" value="ECO:0007669"/>
    <property type="project" value="UniProtKB-KW"/>
</dbReference>
<evidence type="ECO:0000313" key="1">
    <source>
        <dbReference type="EMBL" id="EQD64945.1"/>
    </source>
</evidence>
<dbReference type="EMBL" id="AUZX01006173">
    <property type="protein sequence ID" value="EQD64945.1"/>
    <property type="molecule type" value="Genomic_DNA"/>
</dbReference>
<comment type="caution">
    <text evidence="1">The sequence shown here is derived from an EMBL/GenBank/DDBJ whole genome shotgun (WGS) entry which is preliminary data.</text>
</comment>
<gene>
    <name evidence="1" type="ORF">B1A_08654</name>
</gene>
<keyword evidence="1" id="KW-0547">Nucleotide-binding</keyword>
<accession>T1CDW0</accession>
<name>T1CDW0_9ZZZZ</name>
<feature type="non-terminal residue" evidence="1">
    <location>
        <position position="191"/>
    </location>
</feature>
<proteinExistence type="predicted"/>
<reference evidence="1" key="1">
    <citation type="submission" date="2013-08" db="EMBL/GenBank/DDBJ databases">
        <authorList>
            <person name="Mendez C."/>
            <person name="Richter M."/>
            <person name="Ferrer M."/>
            <person name="Sanchez J."/>
        </authorList>
    </citation>
    <scope>NUCLEOTIDE SEQUENCE</scope>
</reference>
<keyword evidence="1" id="KW-0067">ATP-binding</keyword>
<organism evidence="1">
    <name type="scientific">mine drainage metagenome</name>
    <dbReference type="NCBI Taxonomy" id="410659"/>
    <lineage>
        <taxon>unclassified sequences</taxon>
        <taxon>metagenomes</taxon>
        <taxon>ecological metagenomes</taxon>
    </lineage>
</organism>
<sequence length="191" mass="20730">MTSQHLIAVGLPRNAWRIRDLGVELIAFEAVRTSRPELDGDSVARREITARIAAVSAELDEELRAAFVNAEWYVAGEQVELPLGASLSRLASDLADQRYSKAPRVHSELVNRQRPSSNTQAGVHDLMRAMISAGDKPALGIEGFPVHRGLYSTVLAAAGLHHKSGEAYGFSKPTNSKIGQSYKPAWDAAET</sequence>